<keyword evidence="8" id="KW-1185">Reference proteome</keyword>
<dbReference type="AlphaFoldDB" id="B8EQC1"/>
<evidence type="ECO:0000256" key="4">
    <source>
        <dbReference type="PROSITE-ProRule" id="PRU01032"/>
    </source>
</evidence>
<gene>
    <name evidence="7" type="ordered locus">Msil_3227</name>
</gene>
<dbReference type="PANTHER" id="PTHR14218">
    <property type="entry name" value="PROTEASE S8 TRIPEPTIDYL PEPTIDASE I CLN2"/>
    <property type="match status" value="1"/>
</dbReference>
<dbReference type="GO" id="GO:0008240">
    <property type="term" value="F:tripeptidyl-peptidase activity"/>
    <property type="evidence" value="ECO:0007669"/>
    <property type="project" value="TreeGrafter"/>
</dbReference>
<evidence type="ECO:0000259" key="6">
    <source>
        <dbReference type="PROSITE" id="PS51695"/>
    </source>
</evidence>
<evidence type="ECO:0000256" key="1">
    <source>
        <dbReference type="ARBA" id="ARBA00022670"/>
    </source>
</evidence>
<dbReference type="SUPFAM" id="SSF52743">
    <property type="entry name" value="Subtilisin-like"/>
    <property type="match status" value="1"/>
</dbReference>
<feature type="domain" description="Peptidase S53" evidence="6">
    <location>
        <begin position="97"/>
        <end position="446"/>
    </location>
</feature>
<proteinExistence type="predicted"/>
<dbReference type="EMBL" id="CP001280">
    <property type="protein sequence ID" value="ACK52134.1"/>
    <property type="molecule type" value="Genomic_DNA"/>
</dbReference>
<dbReference type="MEROPS" id="S53.008"/>
<protein>
    <submittedName>
        <fullName evidence="7">Protease-like protein</fullName>
    </submittedName>
</protein>
<dbReference type="Proteomes" id="UP000002257">
    <property type="component" value="Chromosome"/>
</dbReference>
<feature type="active site" description="Charge relay system" evidence="4">
    <location>
        <position position="191"/>
    </location>
</feature>
<dbReference type="OrthoDB" id="9002785at2"/>
<dbReference type="GO" id="GO:0006508">
    <property type="term" value="P:proteolysis"/>
    <property type="evidence" value="ECO:0007669"/>
    <property type="project" value="UniProtKB-KW"/>
</dbReference>
<dbReference type="PANTHER" id="PTHR14218:SF15">
    <property type="entry name" value="TRIPEPTIDYL-PEPTIDASE 1"/>
    <property type="match status" value="1"/>
</dbReference>
<reference evidence="7 8" key="1">
    <citation type="journal article" date="2010" name="J. Bacteriol.">
        <title>Complete genome sequence of the aerobic facultative methanotroph Methylocella silvestris BL2.</title>
        <authorList>
            <person name="Chen Y."/>
            <person name="Crombie A."/>
            <person name="Rahman M.T."/>
            <person name="Dedysh S.N."/>
            <person name="Liesack W."/>
            <person name="Stott M.B."/>
            <person name="Alam M."/>
            <person name="Theisen A.R."/>
            <person name="Murrell J.C."/>
            <person name="Dunfield P.F."/>
        </authorList>
    </citation>
    <scope>NUCLEOTIDE SEQUENCE [LARGE SCALE GENOMIC DNA]</scope>
    <source>
        <strain evidence="8">DSM 15510 / CIP 108128 / LMG 27833 / NCIMB 13906 / BL2</strain>
    </source>
</reference>
<keyword evidence="3 4" id="KW-0720">Serine protease</keyword>
<accession>B8EQC1</accession>
<dbReference type="eggNOG" id="COG4934">
    <property type="taxonomic scope" value="Bacteria"/>
</dbReference>
<evidence type="ECO:0000313" key="7">
    <source>
        <dbReference type="EMBL" id="ACK52134.1"/>
    </source>
</evidence>
<dbReference type="Gene3D" id="3.40.50.200">
    <property type="entry name" value="Peptidase S8/S53 domain"/>
    <property type="match status" value="1"/>
</dbReference>
<dbReference type="PROSITE" id="PS51695">
    <property type="entry name" value="SEDOLISIN"/>
    <property type="match status" value="1"/>
</dbReference>
<dbReference type="HOGENOM" id="CLU_012501_3_0_5"/>
<feature type="active site" description="Charge relay system" evidence="4">
    <location>
        <position position="363"/>
    </location>
</feature>
<dbReference type="InterPro" id="IPR050819">
    <property type="entry name" value="Tripeptidyl-peptidase_I"/>
</dbReference>
<evidence type="ECO:0000313" key="8">
    <source>
        <dbReference type="Proteomes" id="UP000002257"/>
    </source>
</evidence>
<dbReference type="RefSeq" id="WP_012592203.1">
    <property type="nucleotide sequence ID" value="NC_011666.1"/>
</dbReference>
<dbReference type="InterPro" id="IPR030400">
    <property type="entry name" value="Sedolisin_dom"/>
</dbReference>
<dbReference type="GO" id="GO:0004252">
    <property type="term" value="F:serine-type endopeptidase activity"/>
    <property type="evidence" value="ECO:0007669"/>
    <property type="project" value="UniProtKB-UniRule"/>
</dbReference>
<feature type="chain" id="PRO_5002871768" evidence="5">
    <location>
        <begin position="23"/>
        <end position="446"/>
    </location>
</feature>
<keyword evidence="5" id="KW-0732">Signal</keyword>
<organism evidence="7 8">
    <name type="scientific">Methylocella silvestris (strain DSM 15510 / CIP 108128 / LMG 27833 / NCIMB 13906 / BL2)</name>
    <dbReference type="NCBI Taxonomy" id="395965"/>
    <lineage>
        <taxon>Bacteria</taxon>
        <taxon>Pseudomonadati</taxon>
        <taxon>Pseudomonadota</taxon>
        <taxon>Alphaproteobacteria</taxon>
        <taxon>Hyphomicrobiales</taxon>
        <taxon>Beijerinckiaceae</taxon>
        <taxon>Methylocella</taxon>
    </lineage>
</organism>
<feature type="active site" description="Charge relay system" evidence="4">
    <location>
        <position position="187"/>
    </location>
</feature>
<keyword evidence="1 4" id="KW-0645">Protease</keyword>
<dbReference type="InterPro" id="IPR036852">
    <property type="entry name" value="Peptidase_S8/S53_dom_sf"/>
</dbReference>
<dbReference type="KEGG" id="msl:Msil_3227"/>
<feature type="signal peptide" evidence="5">
    <location>
        <begin position="1"/>
        <end position="22"/>
    </location>
</feature>
<evidence type="ECO:0000256" key="2">
    <source>
        <dbReference type="ARBA" id="ARBA00022801"/>
    </source>
</evidence>
<sequence>MKRATIASVAAFAVALSYGAQALAQEVEAPATGRFIHAPKASVTTPSSSVAKPADAGKAAHTNTKFIGPNGLAPPNAAGPRSGAAPAGSPPYADYGYETPASLACLYGLVAASPGCNPNVASAVPTAKGSKAIALVDAYDYPTALSDLQTFSVQFGLPLPNLIVKYATAGGACNGPKPANDPGWEGEEALDVQMAHAMAPQATLYLVEAQDNSNANLAGAIVCANSLLQASGGGEVSMSWGGSEVSTYESAFSANNVVYFASSGDAPGPSWPSTSPNVVSVGGTSIARDPQTYKFLHYASWSEAGGGASLIFPRPAYQSGPGIAGTARLTPDISAVANPATGVWVYDSNPSFGAGWYVFGGTSVAAPLVAAITNAHNNFRANTATELTAIYKAKKASAKAFATATIGYCGPYAASQPTAKWNICLGVGTIKGTGTANVLPVVDAEQ</sequence>
<dbReference type="InterPro" id="IPR023828">
    <property type="entry name" value="Peptidase_S8_Ser-AS"/>
</dbReference>
<name>B8EQC1_METSB</name>
<evidence type="ECO:0000256" key="3">
    <source>
        <dbReference type="ARBA" id="ARBA00022825"/>
    </source>
</evidence>
<comment type="caution">
    <text evidence="4">Lacks conserved residue(s) required for the propagation of feature annotation.</text>
</comment>
<evidence type="ECO:0000256" key="5">
    <source>
        <dbReference type="SAM" id="SignalP"/>
    </source>
</evidence>
<dbReference type="STRING" id="395965.Msil_3227"/>
<dbReference type="PROSITE" id="PS00138">
    <property type="entry name" value="SUBTILASE_SER"/>
    <property type="match status" value="1"/>
</dbReference>
<keyword evidence="2 4" id="KW-0378">Hydrolase</keyword>